<dbReference type="GO" id="GO:0003677">
    <property type="term" value="F:DNA binding"/>
    <property type="evidence" value="ECO:0007669"/>
    <property type="project" value="InterPro"/>
</dbReference>
<proteinExistence type="predicted"/>
<dbReference type="InterPro" id="IPR002104">
    <property type="entry name" value="Integrase_catalytic"/>
</dbReference>
<dbReference type="Proteomes" id="UP001139035">
    <property type="component" value="Unassembled WGS sequence"/>
</dbReference>
<dbReference type="Pfam" id="PF00589">
    <property type="entry name" value="Phage_integrase"/>
    <property type="match status" value="1"/>
</dbReference>
<dbReference type="CDD" id="cd00796">
    <property type="entry name" value="INT_Rci_Hp1_C"/>
    <property type="match status" value="1"/>
</dbReference>
<dbReference type="GO" id="GO:0015074">
    <property type="term" value="P:DNA integration"/>
    <property type="evidence" value="ECO:0007669"/>
    <property type="project" value="UniProtKB-KW"/>
</dbReference>
<dbReference type="Gene3D" id="1.10.443.10">
    <property type="entry name" value="Intergrase catalytic core"/>
    <property type="match status" value="1"/>
</dbReference>
<protein>
    <submittedName>
        <fullName evidence="4">Site-specific integrase</fullName>
    </submittedName>
</protein>
<evidence type="ECO:0000313" key="4">
    <source>
        <dbReference type="EMBL" id="MCE7028430.1"/>
    </source>
</evidence>
<sequence>MSVYRPKDKDGNFKTPYFHFDFTVKIHGERRRFHGSTGERTVRAAEAAEAKERRRVLRSGPNDDLTLTEAIERYAREVLADKPGGLDTVIGLQHCERLIGGDRRLANITANDIAEAVLRRAAETHGRKNPKLVSGATVNRNVIEPMRAVMTRAARVWGVGCEPHRIDWPKLRRREAAPRERELTDEEAAAFWRELRADFHPFTAFLLGRGLRLAAALGLKKLDVDLPRRRIRVWIKGKGLRWTPISDADAALIEGEMKKSPLPEVWTYEVQRGREKGMRRPLTLTGYRRSQETALKNAGVTDFRRHDMRHDFATKLLRATRDIALVQKALAHSSITSTMRYAHVLDEDLFEGLNAKSRNSPGTSARKAQ</sequence>
<reference evidence="4" key="1">
    <citation type="submission" date="2022-01" db="EMBL/GenBank/DDBJ databases">
        <title>Jiella avicenniae sp. nov., a novel endophytic bacterium isolated from bark of Avicennia marina.</title>
        <authorList>
            <person name="Tuo L."/>
        </authorList>
    </citation>
    <scope>NUCLEOTIDE SEQUENCE</scope>
    <source>
        <strain evidence="4">CBK1P-4</strain>
    </source>
</reference>
<dbReference type="InterPro" id="IPR011010">
    <property type="entry name" value="DNA_brk_join_enz"/>
</dbReference>
<gene>
    <name evidence="4" type="ORF">LZD57_10560</name>
</gene>
<keyword evidence="5" id="KW-1185">Reference proteome</keyword>
<dbReference type="InterPro" id="IPR050090">
    <property type="entry name" value="Tyrosine_recombinase_XerCD"/>
</dbReference>
<evidence type="ECO:0000259" key="3">
    <source>
        <dbReference type="PROSITE" id="PS51898"/>
    </source>
</evidence>
<comment type="caution">
    <text evidence="4">The sequence shown here is derived from an EMBL/GenBank/DDBJ whole genome shotgun (WGS) entry which is preliminary data.</text>
</comment>
<dbReference type="AlphaFoldDB" id="A0A9X1P148"/>
<feature type="domain" description="Tyr recombinase" evidence="3">
    <location>
        <begin position="178"/>
        <end position="354"/>
    </location>
</feature>
<dbReference type="PANTHER" id="PTHR30349">
    <property type="entry name" value="PHAGE INTEGRASE-RELATED"/>
    <property type="match status" value="1"/>
</dbReference>
<dbReference type="PROSITE" id="PS51898">
    <property type="entry name" value="TYR_RECOMBINASE"/>
    <property type="match status" value="1"/>
</dbReference>
<dbReference type="RefSeq" id="WP_233719588.1">
    <property type="nucleotide sequence ID" value="NZ_JAJUWU010000009.1"/>
</dbReference>
<evidence type="ECO:0000313" key="5">
    <source>
        <dbReference type="Proteomes" id="UP001139035"/>
    </source>
</evidence>
<evidence type="ECO:0000256" key="2">
    <source>
        <dbReference type="ARBA" id="ARBA00023172"/>
    </source>
</evidence>
<dbReference type="InterPro" id="IPR013762">
    <property type="entry name" value="Integrase-like_cat_sf"/>
</dbReference>
<dbReference type="EMBL" id="JAJUWU010000009">
    <property type="protein sequence ID" value="MCE7028430.1"/>
    <property type="molecule type" value="Genomic_DNA"/>
</dbReference>
<dbReference type="GO" id="GO:0006310">
    <property type="term" value="P:DNA recombination"/>
    <property type="evidence" value="ECO:0007669"/>
    <property type="project" value="UniProtKB-KW"/>
</dbReference>
<dbReference type="PANTHER" id="PTHR30349:SF64">
    <property type="entry name" value="PROPHAGE INTEGRASE INTD-RELATED"/>
    <property type="match status" value="1"/>
</dbReference>
<name>A0A9X1P148_9HYPH</name>
<dbReference type="SUPFAM" id="SSF56349">
    <property type="entry name" value="DNA breaking-rejoining enzymes"/>
    <property type="match status" value="1"/>
</dbReference>
<keyword evidence="2" id="KW-0233">DNA recombination</keyword>
<organism evidence="4 5">
    <name type="scientific">Jiella avicenniae</name>
    <dbReference type="NCBI Taxonomy" id="2907202"/>
    <lineage>
        <taxon>Bacteria</taxon>
        <taxon>Pseudomonadati</taxon>
        <taxon>Pseudomonadota</taxon>
        <taxon>Alphaproteobacteria</taxon>
        <taxon>Hyphomicrobiales</taxon>
        <taxon>Aurantimonadaceae</taxon>
        <taxon>Jiella</taxon>
    </lineage>
</organism>
<evidence type="ECO:0000256" key="1">
    <source>
        <dbReference type="ARBA" id="ARBA00022908"/>
    </source>
</evidence>
<accession>A0A9X1P148</accession>
<keyword evidence="1" id="KW-0229">DNA integration</keyword>